<name>A0AAD5URR8_9APHY</name>
<protein>
    <recommendedName>
        <fullName evidence="4">CCHC-type domain-containing protein</fullName>
    </recommendedName>
</protein>
<dbReference type="Proteomes" id="UP001212997">
    <property type="component" value="Unassembled WGS sequence"/>
</dbReference>
<evidence type="ECO:0000256" key="1">
    <source>
        <dbReference type="ARBA" id="ARBA00022664"/>
    </source>
</evidence>
<accession>A0AAD5URR8</accession>
<keyword evidence="1" id="KW-0507">mRNA processing</keyword>
<dbReference type="SUPFAM" id="SSF57756">
    <property type="entry name" value="Retrovirus zinc finger-like domains"/>
    <property type="match status" value="1"/>
</dbReference>
<dbReference type="GO" id="GO:0003676">
    <property type="term" value="F:nucleic acid binding"/>
    <property type="evidence" value="ECO:0007669"/>
    <property type="project" value="InterPro"/>
</dbReference>
<evidence type="ECO:0000313" key="3">
    <source>
        <dbReference type="Proteomes" id="UP001212997"/>
    </source>
</evidence>
<dbReference type="AlphaFoldDB" id="A0AAD5URR8"/>
<comment type="caution">
    <text evidence="2">The sequence shown here is derived from an EMBL/GenBank/DDBJ whole genome shotgun (WGS) entry which is preliminary data.</text>
</comment>
<sequence length="442" mass="49717">MASLLQHSMPLRNHRTAPIFDSSNPHSLRRYFQDLLWLFEACRVSSDTRRKQYATYYLPIPESDVWTSLFEFDDPQTSFEAFQVAIFALYPETSLDRLYDLSGLQKLVSQTSQADLSSLESLATFHRRFLAHSSFLLRKDRISPREQSQMFLDAIPSRFRSQIASRLELKFPDHYFDDTHPLSRIFEAAKFVYTFPSSQTVPESSLQHPVPSFDVSNQILNPSLPLDIAKLLEQATKSILDPIIPQLAAAAPESSYSSKLSSTSAQALPVSSQTIPIASTLSVRVPKSPQCFYCAEAGHTIQACPTVKEDLALGRCSRTQLGRVVLPSGAEIPRGLSGESLRERLFKSQQSFPSSLELQTSLSSKQMSQNLAELTDLALGALLAPHHPFYLRRLRLLHRRLLQLRLSLPTYHRTSQPTPAQFSSPTLVENLELAPSHCKQLS</sequence>
<evidence type="ECO:0000313" key="2">
    <source>
        <dbReference type="EMBL" id="KAJ3474885.1"/>
    </source>
</evidence>
<dbReference type="GO" id="GO:0006397">
    <property type="term" value="P:mRNA processing"/>
    <property type="evidence" value="ECO:0007669"/>
    <property type="project" value="UniProtKB-KW"/>
</dbReference>
<evidence type="ECO:0008006" key="4">
    <source>
        <dbReference type="Google" id="ProtNLM"/>
    </source>
</evidence>
<dbReference type="GO" id="GO:0008270">
    <property type="term" value="F:zinc ion binding"/>
    <property type="evidence" value="ECO:0007669"/>
    <property type="project" value="InterPro"/>
</dbReference>
<dbReference type="EMBL" id="JANAWD010000962">
    <property type="protein sequence ID" value="KAJ3474885.1"/>
    <property type="molecule type" value="Genomic_DNA"/>
</dbReference>
<gene>
    <name evidence="2" type="ORF">NLI96_g12203</name>
</gene>
<organism evidence="2 3">
    <name type="scientific">Meripilus lineatus</name>
    <dbReference type="NCBI Taxonomy" id="2056292"/>
    <lineage>
        <taxon>Eukaryota</taxon>
        <taxon>Fungi</taxon>
        <taxon>Dikarya</taxon>
        <taxon>Basidiomycota</taxon>
        <taxon>Agaricomycotina</taxon>
        <taxon>Agaricomycetes</taxon>
        <taxon>Polyporales</taxon>
        <taxon>Meripilaceae</taxon>
        <taxon>Meripilus</taxon>
    </lineage>
</organism>
<dbReference type="InterPro" id="IPR036875">
    <property type="entry name" value="Znf_CCHC_sf"/>
</dbReference>
<proteinExistence type="predicted"/>
<keyword evidence="3" id="KW-1185">Reference proteome</keyword>
<reference evidence="2" key="1">
    <citation type="submission" date="2022-07" db="EMBL/GenBank/DDBJ databases">
        <title>Genome Sequence of Physisporinus lineatus.</title>
        <authorList>
            <person name="Buettner E."/>
        </authorList>
    </citation>
    <scope>NUCLEOTIDE SEQUENCE</scope>
    <source>
        <strain evidence="2">VT162</strain>
    </source>
</reference>